<comment type="caution">
    <text evidence="2">The sequence shown here is derived from an EMBL/GenBank/DDBJ whole genome shotgun (WGS) entry which is preliminary data.</text>
</comment>
<organism evidence="2 3">
    <name type="scientific">Kitasatospora aburaviensis</name>
    <dbReference type="NCBI Taxonomy" id="67265"/>
    <lineage>
        <taxon>Bacteria</taxon>
        <taxon>Bacillati</taxon>
        <taxon>Actinomycetota</taxon>
        <taxon>Actinomycetes</taxon>
        <taxon>Kitasatosporales</taxon>
        <taxon>Streptomycetaceae</taxon>
        <taxon>Kitasatospora</taxon>
    </lineage>
</organism>
<evidence type="ECO:0000256" key="1">
    <source>
        <dbReference type="SAM" id="MobiDB-lite"/>
    </source>
</evidence>
<reference evidence="3" key="1">
    <citation type="journal article" date="2019" name="Int. J. Syst. Evol. Microbiol.">
        <title>The Global Catalogue of Microorganisms (GCM) 10K type strain sequencing project: providing services to taxonomists for standard genome sequencing and annotation.</title>
        <authorList>
            <consortium name="The Broad Institute Genomics Platform"/>
            <consortium name="The Broad Institute Genome Sequencing Center for Infectious Disease"/>
            <person name="Wu L."/>
            <person name="Ma J."/>
        </authorList>
    </citation>
    <scope>NUCLEOTIDE SEQUENCE [LARGE SCALE GENOMIC DNA]</scope>
    <source>
        <strain evidence="3">CGMCC 4.1469</strain>
    </source>
</reference>
<feature type="region of interest" description="Disordered" evidence="1">
    <location>
        <begin position="36"/>
        <end position="188"/>
    </location>
</feature>
<name>A0ABW1F0V3_9ACTN</name>
<keyword evidence="3" id="KW-1185">Reference proteome</keyword>
<evidence type="ECO:0000313" key="3">
    <source>
        <dbReference type="Proteomes" id="UP001596067"/>
    </source>
</evidence>
<gene>
    <name evidence="2" type="ORF">ACFP0N_22360</name>
</gene>
<proteinExistence type="predicted"/>
<feature type="compositionally biased region" description="Basic and acidic residues" evidence="1">
    <location>
        <begin position="120"/>
        <end position="165"/>
    </location>
</feature>
<sequence>MSDPIVKALQHGAQKLGKALADDMGKAAKKMYKQAGDNLNKAAKHHSDNDAHHAKDLNGKGKDGGAPPPHAGAGGGGGGSKQPARKYFIHDDGRVQEIKDGKLVDLDGSDKSLKTLLDGDSDKVKDADPKDLKDKYHARQYKKTDKDADGKQKKNEKVGSSKIKEPSPLSQAVEEARRAQGDYGGKNYASLRYRDENGEFILVGRSDYVRSHSERSIGKPLLGGKEGNVSDLYTERAPCQAGPNCERWLGRHFEPANPDLNVTYGVDYDSKVKTADRDWGHRAYLDQLEKDHAAGQHGGTMGPTDFDAQGQQDKAAHEAKQAAKKKHKGH</sequence>
<dbReference type="InterPro" id="IPR032722">
    <property type="entry name" value="Deaminase_XOO_2897"/>
</dbReference>
<evidence type="ECO:0000313" key="2">
    <source>
        <dbReference type="EMBL" id="MFC5887715.1"/>
    </source>
</evidence>
<dbReference type="RefSeq" id="WP_313765117.1">
    <property type="nucleotide sequence ID" value="NZ_BAAAVH010000018.1"/>
</dbReference>
<feature type="compositionally biased region" description="Basic and acidic residues" evidence="1">
    <location>
        <begin position="45"/>
        <end position="63"/>
    </location>
</feature>
<dbReference type="Pfam" id="PF14440">
    <property type="entry name" value="XOO_2897-deam"/>
    <property type="match status" value="1"/>
</dbReference>
<protein>
    <submittedName>
        <fullName evidence="2">Nucleic acid/nucleotide deaminase domain-containing protein</fullName>
    </submittedName>
</protein>
<feature type="region of interest" description="Disordered" evidence="1">
    <location>
        <begin position="290"/>
        <end position="330"/>
    </location>
</feature>
<feature type="compositionally biased region" description="Basic and acidic residues" evidence="1">
    <location>
        <begin position="88"/>
        <end position="113"/>
    </location>
</feature>
<dbReference type="Proteomes" id="UP001596067">
    <property type="component" value="Unassembled WGS sequence"/>
</dbReference>
<accession>A0ABW1F0V3</accession>
<dbReference type="EMBL" id="JBHSOD010000030">
    <property type="protein sequence ID" value="MFC5887715.1"/>
    <property type="molecule type" value="Genomic_DNA"/>
</dbReference>